<gene>
    <name evidence="1" type="ORF">DMO24_18975</name>
</gene>
<name>A0A323V6S5_9ACTN</name>
<dbReference type="AlphaFoldDB" id="A0A323V6S5"/>
<protein>
    <submittedName>
        <fullName evidence="1">Uncharacterized protein</fullName>
    </submittedName>
</protein>
<comment type="caution">
    <text evidence="1">The sequence shown here is derived from an EMBL/GenBank/DDBJ whole genome shotgun (WGS) entry which is preliminary data.</text>
</comment>
<sequence length="77" mass="8385">MSRARRTAIGPGPDVERVDLGGMDEDVRCASESILLDAGRRVDDASRCPRVGPARRRAFRDGWNVSRVTGTMRPCAG</sequence>
<dbReference type="EMBL" id="QKNV01000272">
    <property type="protein sequence ID" value="PZA19770.1"/>
    <property type="molecule type" value="Genomic_DNA"/>
</dbReference>
<reference evidence="1 2" key="1">
    <citation type="submission" date="2018-06" db="EMBL/GenBank/DDBJ databases">
        <title>Draft genome sequence of Modestobacter versicolor CP153-2.</title>
        <authorList>
            <person name="Gundlapally S.R."/>
        </authorList>
    </citation>
    <scope>NUCLEOTIDE SEQUENCE [LARGE SCALE GENOMIC DNA]</scope>
    <source>
        <strain evidence="1 2">CP153-2</strain>
    </source>
</reference>
<dbReference type="Proteomes" id="UP000247602">
    <property type="component" value="Unassembled WGS sequence"/>
</dbReference>
<keyword evidence="2" id="KW-1185">Reference proteome</keyword>
<organism evidence="1 2">
    <name type="scientific">Modestobacter versicolor</name>
    <dbReference type="NCBI Taxonomy" id="429133"/>
    <lineage>
        <taxon>Bacteria</taxon>
        <taxon>Bacillati</taxon>
        <taxon>Actinomycetota</taxon>
        <taxon>Actinomycetes</taxon>
        <taxon>Geodermatophilales</taxon>
        <taxon>Geodermatophilaceae</taxon>
        <taxon>Modestobacter</taxon>
    </lineage>
</organism>
<proteinExistence type="predicted"/>
<accession>A0A323V6S5</accession>
<evidence type="ECO:0000313" key="1">
    <source>
        <dbReference type="EMBL" id="PZA19770.1"/>
    </source>
</evidence>
<evidence type="ECO:0000313" key="2">
    <source>
        <dbReference type="Proteomes" id="UP000247602"/>
    </source>
</evidence>